<dbReference type="Proteomes" id="UP000789342">
    <property type="component" value="Unassembled WGS sequence"/>
</dbReference>
<evidence type="ECO:0000256" key="2">
    <source>
        <dbReference type="ARBA" id="ARBA00019014"/>
    </source>
</evidence>
<dbReference type="InterPro" id="IPR036822">
    <property type="entry name" value="CutC-like_dom_sf"/>
</dbReference>
<dbReference type="FunFam" id="3.20.20.380:FF:000001">
    <property type="entry name" value="Copper homeostasis protein CutC"/>
    <property type="match status" value="1"/>
</dbReference>
<dbReference type="GO" id="GO:0005507">
    <property type="term" value="F:copper ion binding"/>
    <property type="evidence" value="ECO:0007669"/>
    <property type="project" value="TreeGrafter"/>
</dbReference>
<keyword evidence="4" id="KW-1185">Reference proteome</keyword>
<proteinExistence type="inferred from homology"/>
<dbReference type="HAMAP" id="MF_00795">
    <property type="entry name" value="CutC"/>
    <property type="match status" value="1"/>
</dbReference>
<comment type="similarity">
    <text evidence="1">Belongs to the CutC family.</text>
</comment>
<protein>
    <recommendedName>
        <fullName evidence="2">Copper homeostasis protein cutC homolog</fullName>
    </recommendedName>
</protein>
<dbReference type="Pfam" id="PF03932">
    <property type="entry name" value="CutC"/>
    <property type="match status" value="1"/>
</dbReference>
<dbReference type="InterPro" id="IPR005627">
    <property type="entry name" value="CutC-like"/>
</dbReference>
<accession>A0A9N9B5T8</accession>
<dbReference type="SUPFAM" id="SSF110395">
    <property type="entry name" value="CutC-like"/>
    <property type="match status" value="1"/>
</dbReference>
<dbReference type="AlphaFoldDB" id="A0A9N9B5T8"/>
<evidence type="ECO:0000313" key="4">
    <source>
        <dbReference type="Proteomes" id="UP000789342"/>
    </source>
</evidence>
<comment type="caution">
    <text evidence="3">The sequence shown here is derived from an EMBL/GenBank/DDBJ whole genome shotgun (WGS) entry which is preliminary data.</text>
</comment>
<evidence type="ECO:0000313" key="3">
    <source>
        <dbReference type="EMBL" id="CAG8556199.1"/>
    </source>
</evidence>
<dbReference type="PANTHER" id="PTHR12598">
    <property type="entry name" value="COPPER HOMEOSTASIS PROTEIN CUTC"/>
    <property type="match status" value="1"/>
</dbReference>
<reference evidence="3" key="1">
    <citation type="submission" date="2021-06" db="EMBL/GenBank/DDBJ databases">
        <authorList>
            <person name="Kallberg Y."/>
            <person name="Tangrot J."/>
            <person name="Rosling A."/>
        </authorList>
    </citation>
    <scope>NUCLEOTIDE SEQUENCE</scope>
    <source>
        <strain evidence="3">CL551</strain>
    </source>
</reference>
<dbReference type="Gene3D" id="3.20.20.380">
    <property type="entry name" value="Copper homeostasis (CutC) domain"/>
    <property type="match status" value="1"/>
</dbReference>
<evidence type="ECO:0000256" key="1">
    <source>
        <dbReference type="ARBA" id="ARBA00007768"/>
    </source>
</evidence>
<dbReference type="EMBL" id="CAJVPV010003626">
    <property type="protein sequence ID" value="CAG8556199.1"/>
    <property type="molecule type" value="Genomic_DNA"/>
</dbReference>
<name>A0A9N9B5T8_9GLOM</name>
<dbReference type="OrthoDB" id="7392499at2759"/>
<organism evidence="3 4">
    <name type="scientific">Acaulospora morrowiae</name>
    <dbReference type="NCBI Taxonomy" id="94023"/>
    <lineage>
        <taxon>Eukaryota</taxon>
        <taxon>Fungi</taxon>
        <taxon>Fungi incertae sedis</taxon>
        <taxon>Mucoromycota</taxon>
        <taxon>Glomeromycotina</taxon>
        <taxon>Glomeromycetes</taxon>
        <taxon>Diversisporales</taxon>
        <taxon>Acaulosporaceae</taxon>
        <taxon>Acaulospora</taxon>
    </lineage>
</organism>
<sequence length="255" mass="27824">MSDEVTLFEVCVDSVMSAVTAEDGGASRIELCANLGEGGTTPSSGMITAVLKRVKIPVMVMIRPRGGDFCYSEEEFEVMRLDLEHVKKLSGVYGVVFGILKPDGSVDVERVTKLVEIAKPLKVTFHRAFDMTNDHLKALHDIIRIGGIQRILTSGHDTTVLEGLETIKELLKHSGDHIIIMPGGGVRESNISRILSSVQLKEIHVSASTKFSSSMEHKITNIHMGKALYDDEYLVGGVCKEKLMGMINAAATIKK</sequence>
<dbReference type="PANTHER" id="PTHR12598:SF0">
    <property type="entry name" value="COPPER HOMEOSTASIS PROTEIN CUTC HOMOLOG"/>
    <property type="match status" value="1"/>
</dbReference>
<gene>
    <name evidence="3" type="ORF">AMORRO_LOCUS5802</name>
</gene>